<feature type="domain" description="DR2241 stabilising" evidence="4">
    <location>
        <begin position="264"/>
        <end position="352"/>
    </location>
</feature>
<dbReference type="Pfam" id="PF01903">
    <property type="entry name" value="CbiX"/>
    <property type="match status" value="2"/>
</dbReference>
<evidence type="ECO:0000256" key="1">
    <source>
        <dbReference type="ARBA" id="ARBA00022723"/>
    </source>
</evidence>
<dbReference type="Pfam" id="PF18009">
    <property type="entry name" value="Fer4_23"/>
    <property type="match status" value="1"/>
</dbReference>
<dbReference type="SUPFAM" id="SSF53800">
    <property type="entry name" value="Chelatase"/>
    <property type="match status" value="2"/>
</dbReference>
<keyword evidence="2" id="KW-0456">Lyase</keyword>
<dbReference type="EnsemblBacteria" id="AAF12363">
    <property type="protein sequence ID" value="AAF12363"/>
    <property type="gene ID" value="DR_A0012"/>
</dbReference>
<evidence type="ECO:0000259" key="3">
    <source>
        <dbReference type="Pfam" id="PF18009"/>
    </source>
</evidence>
<evidence type="ECO:0000259" key="4">
    <source>
        <dbReference type="Pfam" id="PF18069"/>
    </source>
</evidence>
<dbReference type="Gene3D" id="3.40.50.1400">
    <property type="match status" value="2"/>
</dbReference>
<feature type="domain" description="DR2241 4Fe-4S iron-sulfur cluster binding" evidence="3">
    <location>
        <begin position="356"/>
        <end position="434"/>
    </location>
</feature>
<keyword evidence="6" id="KW-1185">Reference proteome</keyword>
<dbReference type="Proteomes" id="UP000002524">
    <property type="component" value="Chromosome 2"/>
</dbReference>
<dbReference type="InParanoid" id="Q9RZD7"/>
<dbReference type="InterPro" id="IPR041346">
    <property type="entry name" value="DR2241_Fer4"/>
</dbReference>
<dbReference type="AlphaFoldDB" id="Q9RZD7"/>
<dbReference type="InterPro" id="IPR002762">
    <property type="entry name" value="CbiX-like"/>
</dbReference>
<dbReference type="Gene3D" id="3.30.1360.190">
    <property type="match status" value="1"/>
</dbReference>
<reference evidence="5 6" key="1">
    <citation type="journal article" date="1999" name="Science">
        <title>Genome sequence of the radioresistant bacterium Deinococcus radiodurans R1.</title>
        <authorList>
            <person name="White O."/>
            <person name="Eisen J.A."/>
            <person name="Heidelberg J.F."/>
            <person name="Hickey E.K."/>
            <person name="Peterson J.D."/>
            <person name="Dodson R.J."/>
            <person name="Haft D.H."/>
            <person name="Gwinn M.L."/>
            <person name="Nelson W.C."/>
            <person name="Richardson D.L."/>
            <person name="Moffat K.S."/>
            <person name="Qin H."/>
            <person name="Jiang L."/>
            <person name="Pamphile W."/>
            <person name="Crosby M."/>
            <person name="Shen M."/>
            <person name="Vamathevan J.J."/>
            <person name="Lam P."/>
            <person name="McDonald L."/>
            <person name="Utterback T."/>
            <person name="Zalewski C."/>
            <person name="Makarova K.S."/>
            <person name="Aravind L."/>
            <person name="Daly M.J."/>
            <person name="Minton K.W."/>
            <person name="Fleischmann R.D."/>
            <person name="Ketchum K.A."/>
            <person name="Nelson K.E."/>
            <person name="Salzberg S."/>
            <person name="Smith H.O."/>
            <person name="Venter J.C."/>
            <person name="Fraser C.M."/>
        </authorList>
    </citation>
    <scope>NUCLEOTIDE SEQUENCE [LARGE SCALE GENOMIC DNA]</scope>
    <source>
        <strain evidence="6">ATCC 13939 / DSM 20539 / JCM 16871 / LMG 4051 / NBRC 15346 / NCIMB 9279 / R1 / VKM B-1422</strain>
    </source>
</reference>
<proteinExistence type="predicted"/>
<dbReference type="InterPro" id="IPR050963">
    <property type="entry name" value="Sirohydro_Cobaltochel/CbiX"/>
</dbReference>
<dbReference type="HOGENOM" id="CLU_569530_0_0_0"/>
<dbReference type="EMBL" id="AE001825">
    <property type="protein sequence ID" value="AAF12363.1"/>
    <property type="molecule type" value="Genomic_DNA"/>
</dbReference>
<dbReference type="OrthoDB" id="1489951at2"/>
<evidence type="ECO:0000313" key="5">
    <source>
        <dbReference type="EMBL" id="AAF12363.1"/>
    </source>
</evidence>
<gene>
    <name evidence="5" type="ordered locus">DR_A0012</name>
</gene>
<dbReference type="Pfam" id="PF18069">
    <property type="entry name" value="DR2241"/>
    <property type="match status" value="1"/>
</dbReference>
<dbReference type="InterPro" id="IPR012374">
    <property type="entry name" value="CbiX-rel"/>
</dbReference>
<protein>
    <recommendedName>
        <fullName evidence="7">Cobalamin biosynthesis protein CbiX</fullName>
    </recommendedName>
</protein>
<dbReference type="STRING" id="243230.DR_A0012"/>
<dbReference type="eggNOG" id="COG2138">
    <property type="taxonomic scope" value="Bacteria"/>
</dbReference>
<dbReference type="PIRSF" id="PIRSF018636">
    <property type="entry name" value="CbiX_N-term"/>
    <property type="match status" value="1"/>
</dbReference>
<dbReference type="PATRIC" id="fig|243230.17.peg.2897"/>
<dbReference type="Gene3D" id="3.30.70.2320">
    <property type="match status" value="1"/>
</dbReference>
<dbReference type="PANTHER" id="PTHR33542">
    <property type="entry name" value="SIROHYDROCHLORIN FERROCHELATASE, CHLOROPLASTIC"/>
    <property type="match status" value="1"/>
</dbReference>
<dbReference type="InterPro" id="IPR041181">
    <property type="entry name" value="DR2241_middle"/>
</dbReference>
<dbReference type="KEGG" id="dra:DR_A0012"/>
<organism evidence="5 6">
    <name type="scientific">Deinococcus radiodurans (strain ATCC 13939 / DSM 20539 / JCM 16871 / CCUG 27074 / LMG 4051 / NBRC 15346 / NCIMB 9279 / VKM B-1422 / R1)</name>
    <dbReference type="NCBI Taxonomy" id="243230"/>
    <lineage>
        <taxon>Bacteria</taxon>
        <taxon>Thermotogati</taxon>
        <taxon>Deinococcota</taxon>
        <taxon>Deinococci</taxon>
        <taxon>Deinococcales</taxon>
        <taxon>Deinococcaceae</taxon>
        <taxon>Deinococcus</taxon>
    </lineage>
</organism>
<evidence type="ECO:0008006" key="7">
    <source>
        <dbReference type="Google" id="ProtNLM"/>
    </source>
</evidence>
<dbReference type="PIR" id="H75593">
    <property type="entry name" value="H75593"/>
</dbReference>
<accession>Q9RZD7</accession>
<keyword evidence="1" id="KW-0479">Metal-binding</keyword>
<sequence>MRRHARAVRAQGLFDEVLEGSWKEEPSLRQLLRLARFRDVTVVPLFVSEGYFTGTVIPRELGFEWRGPVPPGGLTAVIDGHRVHYTRPYGVHPDMAEVIAARAAEVCGEWDPARTALVVLGHGTGRDRQSQQAIEQAAAALRGRGRFAEVQALYLDQAPRVDDWAALTRAPDVVIVPFFASEGWHTQDTIPHDLGLTGAVTEFPELPGGPRRVFYSRPVGTHPAVTRVIVRLVEDSLDAPLSPEEPAWRAAGAALLRASSGEAGLAVGELQVTPLPDGRCDLRSQVDAGRTDLTTVALSDLSAWTGRTADGTHRPIRTQRSLPRGWWAEVETSELRAALHAVYPAVLEEAYAWENGTLPVIPWTDTAERQSGLYAAVRRASPAQVAQARHKTCASCLRTPLWAGEPLSATFLTGDPQALPCPEACTLLVAAVREELGSHQETPAQGEVTHV</sequence>
<name>Q9RZD7_DEIRA</name>
<dbReference type="NCBIfam" id="NF002672">
    <property type="entry name" value="PRK02395.1-4"/>
    <property type="match status" value="1"/>
</dbReference>
<evidence type="ECO:0000256" key="2">
    <source>
        <dbReference type="ARBA" id="ARBA00023239"/>
    </source>
</evidence>
<dbReference type="GO" id="GO:0019354">
    <property type="term" value="P:siroheme biosynthetic process"/>
    <property type="evidence" value="ECO:0000318"/>
    <property type="project" value="GO_Central"/>
</dbReference>
<evidence type="ECO:0000313" key="6">
    <source>
        <dbReference type="Proteomes" id="UP000002524"/>
    </source>
</evidence>
<dbReference type="GO" id="GO:0051266">
    <property type="term" value="F:sirohydrochlorin ferrochelatase activity"/>
    <property type="evidence" value="ECO:0000318"/>
    <property type="project" value="GO_Central"/>
</dbReference>
<dbReference type="GO" id="GO:0046872">
    <property type="term" value="F:metal ion binding"/>
    <property type="evidence" value="ECO:0007669"/>
    <property type="project" value="UniProtKB-KW"/>
</dbReference>
<dbReference type="PaxDb" id="243230-DR_A0012"/>
<dbReference type="PANTHER" id="PTHR33542:SF3">
    <property type="entry name" value="SIROHYDROCHLORIN FERROCHELATASE, CHLOROPLASTIC"/>
    <property type="match status" value="1"/>
</dbReference>